<evidence type="ECO:0000313" key="2">
    <source>
        <dbReference type="EMBL" id="OHT01669.1"/>
    </source>
</evidence>
<gene>
    <name evidence="2" type="ORF">TRFO_31455</name>
</gene>
<dbReference type="AlphaFoldDB" id="A0A1J4JWK3"/>
<reference evidence="2" key="1">
    <citation type="submission" date="2016-10" db="EMBL/GenBank/DDBJ databases">
        <authorList>
            <person name="Benchimol M."/>
            <person name="Almeida L.G."/>
            <person name="Vasconcelos A.T."/>
            <person name="Perreira-Neves A."/>
            <person name="Rosa I.A."/>
            <person name="Tasca T."/>
            <person name="Bogo M.R."/>
            <person name="de Souza W."/>
        </authorList>
    </citation>
    <scope>NUCLEOTIDE SEQUENCE [LARGE SCALE GENOMIC DNA]</scope>
    <source>
        <strain evidence="2">K</strain>
    </source>
</reference>
<evidence type="ECO:0000313" key="3">
    <source>
        <dbReference type="Proteomes" id="UP000179807"/>
    </source>
</evidence>
<dbReference type="EMBL" id="MLAK01000901">
    <property type="protein sequence ID" value="OHT01669.1"/>
    <property type="molecule type" value="Genomic_DNA"/>
</dbReference>
<dbReference type="GeneID" id="94842651"/>
<comment type="caution">
    <text evidence="2">The sequence shown here is derived from an EMBL/GenBank/DDBJ whole genome shotgun (WGS) entry which is preliminary data.</text>
</comment>
<dbReference type="VEuPathDB" id="TrichDB:TRFO_31455"/>
<protein>
    <submittedName>
        <fullName evidence="2">Uncharacterized protein</fullName>
    </submittedName>
</protein>
<feature type="region of interest" description="Disordered" evidence="1">
    <location>
        <begin position="349"/>
        <end position="375"/>
    </location>
</feature>
<accession>A0A1J4JWK3</accession>
<feature type="region of interest" description="Disordered" evidence="1">
    <location>
        <begin position="61"/>
        <end position="108"/>
    </location>
</feature>
<evidence type="ECO:0000256" key="1">
    <source>
        <dbReference type="SAM" id="MobiDB-lite"/>
    </source>
</evidence>
<dbReference type="RefSeq" id="XP_068354805.1">
    <property type="nucleotide sequence ID" value="XM_068507947.1"/>
</dbReference>
<feature type="compositionally biased region" description="Basic and acidic residues" evidence="1">
    <location>
        <begin position="62"/>
        <end position="103"/>
    </location>
</feature>
<name>A0A1J4JWK3_9EUKA</name>
<organism evidence="2 3">
    <name type="scientific">Tritrichomonas foetus</name>
    <dbReference type="NCBI Taxonomy" id="1144522"/>
    <lineage>
        <taxon>Eukaryota</taxon>
        <taxon>Metamonada</taxon>
        <taxon>Parabasalia</taxon>
        <taxon>Tritrichomonadida</taxon>
        <taxon>Tritrichomonadidae</taxon>
        <taxon>Tritrichomonas</taxon>
    </lineage>
</organism>
<dbReference type="Proteomes" id="UP000179807">
    <property type="component" value="Unassembled WGS sequence"/>
</dbReference>
<keyword evidence="3" id="KW-1185">Reference proteome</keyword>
<sequence length="375" mass="42684">MSAKDQKTKMATINKTIEKSLEKRLSTNGTAWMFIDKSPVKFTPAQKSQNARLLRNSTLITRNEKNERTEKVEKTENNGVFERNDKADKGQKGENKEKNEKNHPQNLSSLNLINKSEIDLIEHSLAQLQNGANNYDNYSRLERAKILNQSKISPSKKEASPVKHSTFDAIDFEIDENFDEGLYDDHKGLNFHEDNEINDGDDFSSDCFSNSPDAGLGDNNHFSVVGNIKDAKISNHVLKNMIRDEILNNGLNSSTNLTQNNHSTNNNSNVYNNNNLNNSNGNKVKKFNFADESHSKGRRHLLNVLELMGGNDIMLEEKHMKLPHEKTEIENQIGHTKIAKRMHEYLEEQGIEPPNFLTPPKSRPPSRQARKSLYD</sequence>
<proteinExistence type="predicted"/>